<accession>A0A1E7DS79</accession>
<keyword evidence="3" id="KW-1185">Reference proteome</keyword>
<sequence length="209" mass="23552">MKGTSHMMIGAATGIGVAVWTQSPPINTALFVCIGAVTALVPDLDVNGKLANKITIEKKWLVLFFTVAGLLLALYSYFMLFGMKQASGFILSVGLLLLPRLFIKQRMMLFLTGALVLYTGWYINESWIMYIGLFILFASLVSHRTWTHSIIGILFFYFVAAEIERVYPIDGLLTVLVLSYMSHLLADMKMLPANKKGTKFFYPLWKKEF</sequence>
<evidence type="ECO:0008006" key="4">
    <source>
        <dbReference type="Google" id="ProtNLM"/>
    </source>
</evidence>
<dbReference type="STRING" id="1714016.BA724_02005"/>
<dbReference type="InterPro" id="IPR007404">
    <property type="entry name" value="YdjM-like"/>
</dbReference>
<feature type="transmembrane region" description="Helical" evidence="1">
    <location>
        <begin position="60"/>
        <end position="80"/>
    </location>
</feature>
<feature type="transmembrane region" description="Helical" evidence="1">
    <location>
        <begin position="86"/>
        <end position="103"/>
    </location>
</feature>
<dbReference type="Pfam" id="PF04307">
    <property type="entry name" value="YdjM"/>
    <property type="match status" value="1"/>
</dbReference>
<feature type="transmembrane region" description="Helical" evidence="1">
    <location>
        <begin position="167"/>
        <end position="186"/>
    </location>
</feature>
<evidence type="ECO:0000256" key="1">
    <source>
        <dbReference type="SAM" id="Phobius"/>
    </source>
</evidence>
<organism evidence="2 3">
    <name type="scientific">Domibacillus iocasae</name>
    <dbReference type="NCBI Taxonomy" id="1714016"/>
    <lineage>
        <taxon>Bacteria</taxon>
        <taxon>Bacillati</taxon>
        <taxon>Bacillota</taxon>
        <taxon>Bacilli</taxon>
        <taxon>Bacillales</taxon>
        <taxon>Bacillaceae</taxon>
        <taxon>Domibacillus</taxon>
    </lineage>
</organism>
<dbReference type="Proteomes" id="UP000095658">
    <property type="component" value="Unassembled WGS sequence"/>
</dbReference>
<reference evidence="2 3" key="1">
    <citation type="submission" date="2016-06" db="EMBL/GenBank/DDBJ databases">
        <title>Domibacillus iocasae genome sequencing.</title>
        <authorList>
            <person name="Verma A."/>
            <person name="Pal Y."/>
            <person name="Ojha A.K."/>
            <person name="Krishnamurthi S."/>
        </authorList>
    </citation>
    <scope>NUCLEOTIDE SEQUENCE [LARGE SCALE GENOMIC DNA]</scope>
    <source>
        <strain evidence="2 3">DSM 29979</strain>
    </source>
</reference>
<gene>
    <name evidence="2" type="ORF">BA724_02005</name>
</gene>
<dbReference type="AlphaFoldDB" id="A0A1E7DS79"/>
<comment type="caution">
    <text evidence="2">The sequence shown here is derived from an EMBL/GenBank/DDBJ whole genome shotgun (WGS) entry which is preliminary data.</text>
</comment>
<dbReference type="EMBL" id="MAMP01000012">
    <property type="protein sequence ID" value="OES45865.1"/>
    <property type="molecule type" value="Genomic_DNA"/>
</dbReference>
<proteinExistence type="predicted"/>
<name>A0A1E7DS79_9BACI</name>
<keyword evidence="1" id="KW-0812">Transmembrane</keyword>
<feature type="transmembrane region" description="Helical" evidence="1">
    <location>
        <begin position="115"/>
        <end position="137"/>
    </location>
</feature>
<feature type="transmembrane region" description="Helical" evidence="1">
    <location>
        <begin position="143"/>
        <end position="160"/>
    </location>
</feature>
<evidence type="ECO:0000313" key="3">
    <source>
        <dbReference type="Proteomes" id="UP000095658"/>
    </source>
</evidence>
<keyword evidence="1" id="KW-0472">Membrane</keyword>
<keyword evidence="1" id="KW-1133">Transmembrane helix</keyword>
<evidence type="ECO:0000313" key="2">
    <source>
        <dbReference type="EMBL" id="OES45865.1"/>
    </source>
</evidence>
<protein>
    <recommendedName>
        <fullName evidence="4">Metal-dependent hydrolase</fullName>
    </recommendedName>
</protein>